<dbReference type="EMBL" id="GL877406">
    <property type="protein sequence ID" value="ELA48273.1"/>
    <property type="molecule type" value="Genomic_DNA"/>
</dbReference>
<sequence length="167" mass="19716">MTANRQQMHKTRLPIKNPQFLFFCQPAPMAEYESKLLELFSNGNDNHIDTVYLRDLFYFLGYGVNAEQLSFILDRNKFRKTSVTFSEVNRMVEGMDEIQAEDIFKAFAYYSRNDECEVNIKDLKEVLEKGRNGFTEDEIEEIVRHVECDYEGKFNYEMFVGKKLLGE</sequence>
<dbReference type="PANTHER" id="PTHR23048">
    <property type="entry name" value="MYOSIN LIGHT CHAIN 1, 3"/>
    <property type="match status" value="1"/>
</dbReference>
<dbReference type="PANTHER" id="PTHR23048:SF0">
    <property type="entry name" value="CALMODULIN LIKE 3"/>
    <property type="match status" value="1"/>
</dbReference>
<protein>
    <recommendedName>
        <fullName evidence="4">EF-hand domain-containing protein</fullName>
    </recommendedName>
</protein>
<evidence type="ECO:0000256" key="1">
    <source>
        <dbReference type="ARBA" id="ARBA00022737"/>
    </source>
</evidence>
<dbReference type="SUPFAM" id="SSF47473">
    <property type="entry name" value="EF-hand"/>
    <property type="match status" value="1"/>
</dbReference>
<dbReference type="RefSeq" id="XP_008073332.1">
    <property type="nucleotide sequence ID" value="XM_008075141.1"/>
</dbReference>
<dbReference type="InterPro" id="IPR050230">
    <property type="entry name" value="CALM/Myosin/TropC-like"/>
</dbReference>
<dbReference type="Gene3D" id="1.10.238.10">
    <property type="entry name" value="EF-hand"/>
    <property type="match status" value="1"/>
</dbReference>
<proteinExistence type="predicted"/>
<accession>L2GYA8</accession>
<dbReference type="GO" id="GO:0016460">
    <property type="term" value="C:myosin II complex"/>
    <property type="evidence" value="ECO:0007669"/>
    <property type="project" value="TreeGrafter"/>
</dbReference>
<evidence type="ECO:0000313" key="3">
    <source>
        <dbReference type="Proteomes" id="UP000011081"/>
    </source>
</evidence>
<dbReference type="AlphaFoldDB" id="L2GYA8"/>
<dbReference type="Proteomes" id="UP000011081">
    <property type="component" value="Unassembled WGS sequence"/>
</dbReference>
<organism evidence="2 3">
    <name type="scientific">Vavraia culicis (isolate floridensis)</name>
    <name type="common">Microsporidian parasite</name>
    <dbReference type="NCBI Taxonomy" id="948595"/>
    <lineage>
        <taxon>Eukaryota</taxon>
        <taxon>Fungi</taxon>
        <taxon>Fungi incertae sedis</taxon>
        <taxon>Microsporidia</taxon>
        <taxon>Pleistophoridae</taxon>
        <taxon>Vavraia</taxon>
    </lineage>
</organism>
<evidence type="ECO:0008006" key="4">
    <source>
        <dbReference type="Google" id="ProtNLM"/>
    </source>
</evidence>
<keyword evidence="1" id="KW-0677">Repeat</keyword>
<dbReference type="GeneID" id="19878203"/>
<gene>
    <name evidence="2" type="ORF">VCUG_00314</name>
</gene>
<evidence type="ECO:0000313" key="2">
    <source>
        <dbReference type="EMBL" id="ELA48273.1"/>
    </source>
</evidence>
<keyword evidence="3" id="KW-1185">Reference proteome</keyword>
<reference evidence="3" key="1">
    <citation type="submission" date="2011-03" db="EMBL/GenBank/DDBJ databases">
        <title>The genome sequence of Vavraia culicis strain floridensis.</title>
        <authorList>
            <consortium name="The Broad Institute Genome Sequencing Platform"/>
            <person name="Cuomo C."/>
            <person name="Becnel J."/>
            <person name="Sanscrainte N."/>
            <person name="Young S.K."/>
            <person name="Zeng Q."/>
            <person name="Gargeya S."/>
            <person name="Fitzgerald M."/>
            <person name="Haas B."/>
            <person name="Abouelleil A."/>
            <person name="Alvarado L."/>
            <person name="Arachchi H.M."/>
            <person name="Berlin A."/>
            <person name="Chapman S.B."/>
            <person name="Gearin G."/>
            <person name="Goldberg J."/>
            <person name="Griggs A."/>
            <person name="Gujja S."/>
            <person name="Hansen M."/>
            <person name="Heiman D."/>
            <person name="Howarth C."/>
            <person name="Larimer J."/>
            <person name="Lui A."/>
            <person name="MacDonald P.J.P."/>
            <person name="McCowen C."/>
            <person name="Montmayeur A."/>
            <person name="Murphy C."/>
            <person name="Neiman D."/>
            <person name="Pearson M."/>
            <person name="Priest M."/>
            <person name="Roberts A."/>
            <person name="Saif S."/>
            <person name="Shea T."/>
            <person name="Sisk P."/>
            <person name="Stolte C."/>
            <person name="Sykes S."/>
            <person name="Wortman J."/>
            <person name="Nusbaum C."/>
            <person name="Birren B."/>
        </authorList>
    </citation>
    <scope>NUCLEOTIDE SEQUENCE [LARGE SCALE GENOMIC DNA]</scope>
    <source>
        <strain evidence="3">floridensis</strain>
    </source>
</reference>
<dbReference type="OrthoDB" id="26525at2759"/>
<name>L2GYA8_VAVCU</name>
<dbReference type="InterPro" id="IPR011992">
    <property type="entry name" value="EF-hand-dom_pair"/>
</dbReference>
<dbReference type="InParanoid" id="L2GYA8"/>
<dbReference type="VEuPathDB" id="MicrosporidiaDB:VCUG_00314"/>
<dbReference type="HOGENOM" id="CLU_1595805_0_0_1"/>